<dbReference type="GO" id="GO:0019905">
    <property type="term" value="F:syntaxin binding"/>
    <property type="evidence" value="ECO:0007669"/>
    <property type="project" value="TreeGrafter"/>
</dbReference>
<accession>A0A0F7S681</accession>
<reference evidence="6" key="1">
    <citation type="submission" date="2014-06" db="EMBL/GenBank/DDBJ databases">
        <authorList>
            <person name="Berkman J.Paul."/>
        </authorList>
    </citation>
    <scope>NUCLEOTIDE SEQUENCE [LARGE SCALE GENOMIC DNA]</scope>
</reference>
<evidence type="ECO:0000259" key="4">
    <source>
        <dbReference type="Pfam" id="PF08596"/>
    </source>
</evidence>
<feature type="compositionally biased region" description="Polar residues" evidence="3">
    <location>
        <begin position="785"/>
        <end position="798"/>
    </location>
</feature>
<sequence length="1402" mass="151517">MSSSWIKSLRDRAAQAGGSKAPDFLFHTDWSRSLANAHLSSAGTFNEGLLAGLALPGEVTAMAFEPVQGFLAVGTTLGTIHLFGSPAVQLSFSLRPAHKVNHIAFKPGTGLLICIDEKDNISVYDLSRPDPQIRAAHGSSSNQYRASSASTAHSITGPPHPDTPQRVGVHTVRNKVICIEVSSAHSHMFLGLRDGTVDTFDLERMCPSPYRVPNLWWEEEEILRKSGVPDAPNRRHVPLIIDIKTHPKDINQLLLAYEGGTILLDIRERAVLKTFQLRLLPSALGSGGHPDLIWTERAPPATCIAWRPDGEIFAMGHEDGCISFWCIRDDDKPIMVRTLDCLDVEKPVVDPALMEIPRPPKEPIFKLTWSGFPEKGWIDMASQSAANWQSQQRQRTSSSTDPADGPVKGTVLTVLGGAKAGIDPPGLFCTNLPPYSSTITLWGGATVEANHKLRVALHDSLVPSSEVVYPTSSIVEDFLLLPRSNPHYSGTYDPSAVVVLLAADPSLPTLPPPAAARGLACFAFPPKSNSSTSAHSPPPTGHQSSPQKELHLPLPLTLSGGGAILGAKLETLTPHAYRKLVGPLDVTGLNQKQEQEAAASALRFSHDDSKPPLNLAGGKALASLSGEGSDDIPDLLRSAKFRILLTWHLDGTVRFYDTSPHRLMMGRPDEEDLRSQSPSPRIWLQQGFPSPLPHLTIDTRSFLRNPSMVGHPSFDRARGRARVQDVHFAAEVLEATMALSTGQLVHWRFGFAQLSETEAIQEQVEEAIEREEAEQAHLMIPPVTSPRNAGRSSISVASPRSPKSIDSSNLLDAEMSQAMKELGVEDGDNDVTARPPSDVADANLLPGHSAEVSTSNPPPRPRRDPKRLSTHGMPEGNVYHGTGSREERAPLQPGAGPSFAPPQSYNAMPTPMGEHDEIVLLQHLADPRHDGFKPNLMVDLMRGEVSAFASSDIGFLAIACGTALAVLDFRSAELILKEGFGGQQDSGHSDHSDDRALRKILEAESKSPIVHLTFSVCRVAEDPSLAPRLIVVRANGLTTVWTLQRTLDMWLMERAGAQKLDELSGTRAIHILDIGGRDRHALPNDLQQALREQEYGRAGSMSEPSVPPADVLLGFTDQQVTLRYGVTGSIVSRAEIGERVLGCGMIERAQDKVASVVTSTSIRLFSLPRLDSILRLQRHHREVGELQGMRPSISFDPHGDFVEVCSSLDVRLWTTFASLRRPGQPSLTLYNPALGHAMPVHPGVAGSAAGVATSIAGWFGAKTTGMLSVGAQMDALLAGPKRPDPPKLGEALPPRDYRPPRVAAAAQAESERERPDMRGAAGSSLPVVRRDASKAKTVAASANSAWQTGYQNIDLLKARGAMMSGIEDGLTSLERGASDFLKSTREAAVKGAAKDKLNKMFF</sequence>
<dbReference type="GO" id="GO:0045159">
    <property type="term" value="F:myosin II binding"/>
    <property type="evidence" value="ECO:0007669"/>
    <property type="project" value="TreeGrafter"/>
</dbReference>
<reference evidence="5" key="2">
    <citation type="submission" date="2014-06" db="EMBL/GenBank/DDBJ databases">
        <authorList>
            <person name="Ju J."/>
            <person name="Zhang J."/>
        </authorList>
    </citation>
    <scope>NUCLEOTIDE SEQUENCE</scope>
    <source>
        <strain evidence="5">SscI8</strain>
    </source>
</reference>
<dbReference type="PANTHER" id="PTHR10241">
    <property type="entry name" value="LETHAL 2 GIANT LARVAE PROTEIN"/>
    <property type="match status" value="1"/>
</dbReference>
<feature type="region of interest" description="Disordered" evidence="3">
    <location>
        <begin position="777"/>
        <end position="808"/>
    </location>
</feature>
<organism evidence="6 7">
    <name type="scientific">Sporisorium scitamineum</name>
    <dbReference type="NCBI Taxonomy" id="49012"/>
    <lineage>
        <taxon>Eukaryota</taxon>
        <taxon>Fungi</taxon>
        <taxon>Dikarya</taxon>
        <taxon>Basidiomycota</taxon>
        <taxon>Ustilaginomycotina</taxon>
        <taxon>Ustilaginomycetes</taxon>
        <taxon>Ustilaginales</taxon>
        <taxon>Ustilaginaceae</taxon>
        <taxon>Sporisorium</taxon>
    </lineage>
</organism>
<dbReference type="GO" id="GO:0006887">
    <property type="term" value="P:exocytosis"/>
    <property type="evidence" value="ECO:0007669"/>
    <property type="project" value="UniProtKB-KW"/>
</dbReference>
<dbReference type="Pfam" id="PF08596">
    <property type="entry name" value="Lgl_C"/>
    <property type="match status" value="1"/>
</dbReference>
<feature type="compositionally biased region" description="Low complexity" evidence="3">
    <location>
        <begin position="383"/>
        <end position="400"/>
    </location>
</feature>
<dbReference type="InterPro" id="IPR001680">
    <property type="entry name" value="WD40_rpt"/>
</dbReference>
<evidence type="ECO:0000256" key="3">
    <source>
        <dbReference type="SAM" id="MobiDB-lite"/>
    </source>
</evidence>
<dbReference type="GO" id="GO:0006893">
    <property type="term" value="P:Golgi to plasma membrane transport"/>
    <property type="evidence" value="ECO:0007669"/>
    <property type="project" value="TreeGrafter"/>
</dbReference>
<evidence type="ECO:0000313" key="7">
    <source>
        <dbReference type="Proteomes" id="UP000242770"/>
    </source>
</evidence>
<feature type="region of interest" description="Disordered" evidence="3">
    <location>
        <begin position="383"/>
        <end position="407"/>
    </location>
</feature>
<proteinExistence type="inferred from homology"/>
<feature type="compositionally biased region" description="Basic and acidic residues" evidence="3">
    <location>
        <begin position="1281"/>
        <end position="1299"/>
    </location>
</feature>
<dbReference type="Proteomes" id="UP000242770">
    <property type="component" value="Unassembled WGS sequence"/>
</dbReference>
<dbReference type="GO" id="GO:0005886">
    <property type="term" value="C:plasma membrane"/>
    <property type="evidence" value="ECO:0007669"/>
    <property type="project" value="TreeGrafter"/>
</dbReference>
<dbReference type="InterPro" id="IPR015943">
    <property type="entry name" value="WD40/YVTN_repeat-like_dom_sf"/>
</dbReference>
<keyword evidence="2" id="KW-0268">Exocytosis</keyword>
<name>A0A0F7S681_9BASI</name>
<feature type="compositionally biased region" description="Polar residues" evidence="3">
    <location>
        <begin position="527"/>
        <end position="547"/>
    </location>
</feature>
<gene>
    <name evidence="6" type="primary">SSCI42120.1</name>
    <name evidence="5" type="ORF">SPSC_04310</name>
</gene>
<dbReference type="STRING" id="49012.A0A0F7S681"/>
<feature type="region of interest" description="Disordered" evidence="3">
    <location>
        <begin position="1278"/>
        <end position="1328"/>
    </location>
</feature>
<feature type="region of interest" description="Disordered" evidence="3">
    <location>
        <begin position="527"/>
        <end position="553"/>
    </location>
</feature>
<dbReference type="InterPro" id="IPR013905">
    <property type="entry name" value="Lgl_C_dom"/>
</dbReference>
<feature type="compositionally biased region" description="Low complexity" evidence="3">
    <location>
        <begin position="139"/>
        <end position="150"/>
    </location>
</feature>
<evidence type="ECO:0000313" key="5">
    <source>
        <dbReference type="EMBL" id="CDR88483.1"/>
    </source>
</evidence>
<feature type="region of interest" description="Disordered" evidence="3">
    <location>
        <begin position="826"/>
        <end position="904"/>
    </location>
</feature>
<keyword evidence="7" id="KW-1185">Reference proteome</keyword>
<comment type="similarity">
    <text evidence="1">Belongs to the WD repeat L(2)GL family.</text>
</comment>
<feature type="region of interest" description="Disordered" evidence="3">
    <location>
        <begin position="134"/>
        <end position="167"/>
    </location>
</feature>
<dbReference type="GO" id="GO:0005096">
    <property type="term" value="F:GTPase activator activity"/>
    <property type="evidence" value="ECO:0007669"/>
    <property type="project" value="TreeGrafter"/>
</dbReference>
<protein>
    <recommendedName>
        <fullName evidence="4">Lethal giant larvae (Lgl)-like C-terminal domain-containing protein</fullName>
    </recommendedName>
</protein>
<feature type="domain" description="Lethal giant larvae (Lgl)-like C-terminal" evidence="4">
    <location>
        <begin position="915"/>
        <end position="1285"/>
    </location>
</feature>
<dbReference type="EMBL" id="LK056678">
    <property type="protein sequence ID" value="CDR88483.1"/>
    <property type="molecule type" value="Genomic_DNA"/>
</dbReference>
<dbReference type="FunFam" id="2.130.10.10:FF:002916">
    <property type="entry name" value="Chromosome 8, whole genome shotgun sequence"/>
    <property type="match status" value="1"/>
</dbReference>
<dbReference type="InterPro" id="IPR036322">
    <property type="entry name" value="WD40_repeat_dom_sf"/>
</dbReference>
<dbReference type="Gene3D" id="2.130.10.10">
    <property type="entry name" value="YVTN repeat-like/Quinoprotein amine dehydrogenase"/>
    <property type="match status" value="2"/>
</dbReference>
<dbReference type="GO" id="GO:0005737">
    <property type="term" value="C:cytoplasm"/>
    <property type="evidence" value="ECO:0007669"/>
    <property type="project" value="TreeGrafter"/>
</dbReference>
<dbReference type="OrthoDB" id="19944at2759"/>
<evidence type="ECO:0000256" key="1">
    <source>
        <dbReference type="ARBA" id="ARBA00008070"/>
    </source>
</evidence>
<reference evidence="7" key="3">
    <citation type="submission" date="2014-06" db="EMBL/GenBank/DDBJ databases">
        <authorList>
            <person name="Berkman P.J."/>
        </authorList>
    </citation>
    <scope>NUCLEOTIDE SEQUENCE [LARGE SCALE GENOMIC DNA]</scope>
</reference>
<dbReference type="SMART" id="SM00320">
    <property type="entry name" value="WD40"/>
    <property type="match status" value="5"/>
</dbReference>
<dbReference type="PANTHER" id="PTHR10241:SF25">
    <property type="entry name" value="TOMOSYN, ISOFORM C"/>
    <property type="match status" value="1"/>
</dbReference>
<dbReference type="SUPFAM" id="SSF50978">
    <property type="entry name" value="WD40 repeat-like"/>
    <property type="match status" value="1"/>
</dbReference>
<evidence type="ECO:0000313" key="6">
    <source>
        <dbReference type="EMBL" id="CDW97876.1"/>
    </source>
</evidence>
<dbReference type="EMBL" id="CCFA01002514">
    <property type="protein sequence ID" value="CDW97876.1"/>
    <property type="molecule type" value="Genomic_DNA"/>
</dbReference>
<evidence type="ECO:0000256" key="2">
    <source>
        <dbReference type="ARBA" id="ARBA00022483"/>
    </source>
</evidence>